<dbReference type="GO" id="GO:0005634">
    <property type="term" value="C:nucleus"/>
    <property type="evidence" value="ECO:0007669"/>
    <property type="project" value="TreeGrafter"/>
</dbReference>
<dbReference type="GO" id="GO:0005694">
    <property type="term" value="C:chromosome"/>
    <property type="evidence" value="ECO:0007669"/>
    <property type="project" value="TreeGrafter"/>
</dbReference>
<protein>
    <recommendedName>
        <fullName evidence="3">DNA 3'-5' helicase</fullName>
        <ecNumber evidence="3">5.6.2.4</ecNumber>
    </recommendedName>
</protein>
<dbReference type="AlphaFoldDB" id="A0A6J8EYK2"/>
<organism evidence="5 6">
    <name type="scientific">Mytilus coruscus</name>
    <name type="common">Sea mussel</name>
    <dbReference type="NCBI Taxonomy" id="42192"/>
    <lineage>
        <taxon>Eukaryota</taxon>
        <taxon>Metazoa</taxon>
        <taxon>Spiralia</taxon>
        <taxon>Lophotrochozoa</taxon>
        <taxon>Mollusca</taxon>
        <taxon>Bivalvia</taxon>
        <taxon>Autobranchia</taxon>
        <taxon>Pteriomorphia</taxon>
        <taxon>Mytilida</taxon>
        <taxon>Mytiloidea</taxon>
        <taxon>Mytilidae</taxon>
        <taxon>Mytilinae</taxon>
        <taxon>Mytilus</taxon>
    </lineage>
</organism>
<evidence type="ECO:0000313" key="5">
    <source>
        <dbReference type="EMBL" id="CAC5424883.1"/>
    </source>
</evidence>
<dbReference type="GO" id="GO:0043138">
    <property type="term" value="F:3'-5' DNA helicase activity"/>
    <property type="evidence" value="ECO:0007669"/>
    <property type="project" value="UniProtKB-EC"/>
</dbReference>
<evidence type="ECO:0000313" key="6">
    <source>
        <dbReference type="Proteomes" id="UP000507470"/>
    </source>
</evidence>
<dbReference type="GO" id="GO:0016787">
    <property type="term" value="F:hydrolase activity"/>
    <property type="evidence" value="ECO:0007669"/>
    <property type="project" value="UniProtKB-KW"/>
</dbReference>
<gene>
    <name evidence="5" type="ORF">MCOR_56754</name>
</gene>
<dbReference type="GO" id="GO:0005737">
    <property type="term" value="C:cytoplasm"/>
    <property type="evidence" value="ECO:0007669"/>
    <property type="project" value="TreeGrafter"/>
</dbReference>
<evidence type="ECO:0000256" key="2">
    <source>
        <dbReference type="ARBA" id="ARBA00034617"/>
    </source>
</evidence>
<dbReference type="InterPro" id="IPR001650">
    <property type="entry name" value="Helicase_C-like"/>
</dbReference>
<dbReference type="EC" id="5.6.2.4" evidence="3"/>
<dbReference type="InterPro" id="IPR027417">
    <property type="entry name" value="P-loop_NTPase"/>
</dbReference>
<keyword evidence="5" id="KW-0378">Hydrolase</keyword>
<accession>A0A6J8EYK2</accession>
<proteinExistence type="inferred from homology"/>
<dbReference type="GO" id="GO:0000724">
    <property type="term" value="P:double-strand break repair via homologous recombination"/>
    <property type="evidence" value="ECO:0007669"/>
    <property type="project" value="TreeGrafter"/>
</dbReference>
<dbReference type="Gene3D" id="3.40.50.300">
    <property type="entry name" value="P-loop containing nucleotide triphosphate hydrolases"/>
    <property type="match status" value="1"/>
</dbReference>
<dbReference type="OrthoDB" id="6057165at2759"/>
<dbReference type="SMART" id="SM00490">
    <property type="entry name" value="HELICc"/>
    <property type="match status" value="1"/>
</dbReference>
<comment type="similarity">
    <text evidence="1">Belongs to the helicase family. RecQ subfamily.</text>
</comment>
<dbReference type="Proteomes" id="UP000507470">
    <property type="component" value="Unassembled WGS sequence"/>
</dbReference>
<feature type="domain" description="Helicase C-terminal" evidence="4">
    <location>
        <begin position="45"/>
        <end position="199"/>
    </location>
</feature>
<evidence type="ECO:0000256" key="3">
    <source>
        <dbReference type="ARBA" id="ARBA00034808"/>
    </source>
</evidence>
<sequence>MFTPTQNIYCKNSAVMIITGKYIVTHSTKNYITAAVKITTKLMVTIKPFVEELKEKKDSFTKTVIYCNLKWCGAGYEECQRHLTIDDMKQLVAQYHASYERLCGSFYERIWENQTLFATEAYSTGTDIPNIRRIIHFGVPKSVESYMQEVGRAGRDGTYAEAIMFYNNNDVAKNVVGLDLKMADFCRTDECRWNFLCHHFGCPQERSLRDHMCCDNCVHKCSCPECSNDRLMVSLDSEMSLEVSAITMMCIKQSLLQYFEAENRILTLPNPVLHTGLSIELAETVAKCVQQRRDLQNELAYLNPNYIGNIIAIVQAYST</sequence>
<comment type="catalytic activity">
    <reaction evidence="2">
        <text>Couples ATP hydrolysis with the unwinding of duplex DNA by translocating in the 3'-5' direction.</text>
        <dbReference type="EC" id="5.6.2.4"/>
    </reaction>
</comment>
<reference evidence="5 6" key="1">
    <citation type="submission" date="2020-06" db="EMBL/GenBank/DDBJ databases">
        <authorList>
            <person name="Li R."/>
            <person name="Bekaert M."/>
        </authorList>
    </citation>
    <scope>NUCLEOTIDE SEQUENCE [LARGE SCALE GENOMIC DNA]</scope>
    <source>
        <strain evidence="6">wild</strain>
    </source>
</reference>
<evidence type="ECO:0000256" key="1">
    <source>
        <dbReference type="ARBA" id="ARBA00005446"/>
    </source>
</evidence>
<dbReference type="PROSITE" id="PS51194">
    <property type="entry name" value="HELICASE_CTER"/>
    <property type="match status" value="1"/>
</dbReference>
<dbReference type="PANTHER" id="PTHR13710">
    <property type="entry name" value="DNA HELICASE RECQ FAMILY MEMBER"/>
    <property type="match status" value="1"/>
</dbReference>
<evidence type="ECO:0000259" key="4">
    <source>
        <dbReference type="PROSITE" id="PS51194"/>
    </source>
</evidence>
<dbReference type="Pfam" id="PF00271">
    <property type="entry name" value="Helicase_C"/>
    <property type="match status" value="1"/>
</dbReference>
<dbReference type="PANTHER" id="PTHR13710:SF120">
    <property type="entry name" value="BIFUNCTIONAL 3'-5' EXONUCLEASE_ATP-DEPENDENT HELICASE WRN"/>
    <property type="match status" value="1"/>
</dbReference>
<dbReference type="SUPFAM" id="SSF52540">
    <property type="entry name" value="P-loop containing nucleoside triphosphate hydrolases"/>
    <property type="match status" value="1"/>
</dbReference>
<name>A0A6J8EYK2_MYTCO</name>
<keyword evidence="6" id="KW-1185">Reference proteome</keyword>
<dbReference type="GO" id="GO:0009378">
    <property type="term" value="F:four-way junction helicase activity"/>
    <property type="evidence" value="ECO:0007669"/>
    <property type="project" value="TreeGrafter"/>
</dbReference>
<dbReference type="EMBL" id="CACVKT020010106">
    <property type="protein sequence ID" value="CAC5424883.1"/>
    <property type="molecule type" value="Genomic_DNA"/>
</dbReference>